<evidence type="ECO:0000313" key="2">
    <source>
        <dbReference type="RefSeq" id="XP_075085004.1"/>
    </source>
</evidence>
<reference evidence="2" key="2">
    <citation type="submission" date="2025-08" db="UniProtKB">
        <authorList>
            <consortium name="RefSeq"/>
        </authorList>
    </citation>
    <scope>IDENTIFICATION</scope>
    <source>
        <tissue evidence="2">Leaf</tissue>
    </source>
</reference>
<dbReference type="Proteomes" id="UP000790787">
    <property type="component" value="Chromosome 13"/>
</dbReference>
<proteinExistence type="predicted"/>
<evidence type="ECO:0000313" key="1">
    <source>
        <dbReference type="Proteomes" id="UP000790787"/>
    </source>
</evidence>
<organism evidence="1 2">
    <name type="scientific">Nicotiana tabacum</name>
    <name type="common">Common tobacco</name>
    <dbReference type="NCBI Taxonomy" id="4097"/>
    <lineage>
        <taxon>Eukaryota</taxon>
        <taxon>Viridiplantae</taxon>
        <taxon>Streptophyta</taxon>
        <taxon>Embryophyta</taxon>
        <taxon>Tracheophyta</taxon>
        <taxon>Spermatophyta</taxon>
        <taxon>Magnoliopsida</taxon>
        <taxon>eudicotyledons</taxon>
        <taxon>Gunneridae</taxon>
        <taxon>Pentapetalae</taxon>
        <taxon>asterids</taxon>
        <taxon>lamiids</taxon>
        <taxon>Solanales</taxon>
        <taxon>Solanaceae</taxon>
        <taxon>Nicotianoideae</taxon>
        <taxon>Nicotianeae</taxon>
        <taxon>Nicotiana</taxon>
    </lineage>
</organism>
<sequence>MLNGNRSAANGMALYYIIPELVEVNLVAKLEKLDLEAETMKWKYALIIYVIGEKPRYNYIHRYINQMWNTVTMPELYSHDDGYFMVRFHSMTDMKKLLCDGPYIVNNRPMIMKQWSPQFDFDAEFLTEIPLWVRFPKLPMNCWGGSSLSRIASIIGILLFADECTANQTRILIEVNVTKPLPNKVLIMDDLGRIFDHIVEYDWKHDFCGKCLKIGHDCTKTSKEEVKQDKQPPKKRPQPMKQIWRSTGVMLTPP</sequence>
<name>A0AC58SJ58_TOBAC</name>
<gene>
    <name evidence="2" type="primary">LOC142168244</name>
</gene>
<reference evidence="1" key="1">
    <citation type="journal article" date="2014" name="Nat. Commun.">
        <title>The tobacco genome sequence and its comparison with those of tomato and potato.</title>
        <authorList>
            <person name="Sierro N."/>
            <person name="Battey J.N."/>
            <person name="Ouadi S."/>
            <person name="Bakaher N."/>
            <person name="Bovet L."/>
            <person name="Willig A."/>
            <person name="Goepfert S."/>
            <person name="Peitsch M.C."/>
            <person name="Ivanov N.V."/>
        </authorList>
    </citation>
    <scope>NUCLEOTIDE SEQUENCE [LARGE SCALE GENOMIC DNA]</scope>
</reference>
<protein>
    <submittedName>
        <fullName evidence="2">Uncharacterized protein LOC142168244</fullName>
    </submittedName>
</protein>
<accession>A0AC58SJ58</accession>
<dbReference type="RefSeq" id="XP_075085004.1">
    <property type="nucleotide sequence ID" value="XM_075228903.1"/>
</dbReference>
<keyword evidence="1" id="KW-1185">Reference proteome</keyword>